<dbReference type="EMBL" id="BOMV01000071">
    <property type="protein sequence ID" value="GIE99229.1"/>
    <property type="molecule type" value="Genomic_DNA"/>
</dbReference>
<name>A0A919K5R0_9ACTN</name>
<comment type="caution">
    <text evidence="1">The sequence shown here is derived from an EMBL/GenBank/DDBJ whole genome shotgun (WGS) entry which is preliminary data.</text>
</comment>
<dbReference type="AlphaFoldDB" id="A0A919K5R0"/>
<keyword evidence="2" id="KW-1185">Reference proteome</keyword>
<dbReference type="RefSeq" id="WP_203786236.1">
    <property type="nucleotide sequence ID" value="NZ_BOMV01000071.1"/>
</dbReference>
<accession>A0A919K5R0</accession>
<reference evidence="1" key="1">
    <citation type="submission" date="2021-01" db="EMBL/GenBank/DDBJ databases">
        <title>Whole genome shotgun sequence of Actinoplanes rishiriensis NBRC 108556.</title>
        <authorList>
            <person name="Komaki H."/>
            <person name="Tamura T."/>
        </authorList>
    </citation>
    <scope>NUCLEOTIDE SEQUENCE</scope>
    <source>
        <strain evidence="1">NBRC 108556</strain>
    </source>
</reference>
<dbReference type="Proteomes" id="UP000636960">
    <property type="component" value="Unassembled WGS sequence"/>
</dbReference>
<protein>
    <submittedName>
        <fullName evidence="1">Uncharacterized protein</fullName>
    </submittedName>
</protein>
<evidence type="ECO:0000313" key="2">
    <source>
        <dbReference type="Proteomes" id="UP000636960"/>
    </source>
</evidence>
<sequence>MAGSSRLRVELLFVRVGEETPVRLALAPETYWESEAALDAVPIFDHAVEYLDEPVERIRRTELVVTDPASGRWRRVVERDIVWYGQVGGRRAPYFHIRYTAGQREQTIYSLHAGPSVHTVRAGVRV</sequence>
<organism evidence="1 2">
    <name type="scientific">Paractinoplanes rishiriensis</name>
    <dbReference type="NCBI Taxonomy" id="1050105"/>
    <lineage>
        <taxon>Bacteria</taxon>
        <taxon>Bacillati</taxon>
        <taxon>Actinomycetota</taxon>
        <taxon>Actinomycetes</taxon>
        <taxon>Micromonosporales</taxon>
        <taxon>Micromonosporaceae</taxon>
        <taxon>Paractinoplanes</taxon>
    </lineage>
</organism>
<proteinExistence type="predicted"/>
<evidence type="ECO:0000313" key="1">
    <source>
        <dbReference type="EMBL" id="GIE99229.1"/>
    </source>
</evidence>
<gene>
    <name evidence="1" type="ORF">Ari01nite_66940</name>
</gene>